<evidence type="ECO:0000313" key="1">
    <source>
        <dbReference type="EMBL" id="CAK75397.1"/>
    </source>
</evidence>
<dbReference type="AlphaFoldDB" id="A0CX80"/>
<dbReference type="KEGG" id="ptm:GSPATT00001601001"/>
<dbReference type="GeneID" id="5028579"/>
<gene>
    <name evidence="1" type="ORF">GSPATT00001601001</name>
</gene>
<dbReference type="EMBL" id="CT868207">
    <property type="protein sequence ID" value="CAK75397.1"/>
    <property type="molecule type" value="Genomic_DNA"/>
</dbReference>
<proteinExistence type="predicted"/>
<sequence length="60" mass="6982">MTILQQKHLFFSQKNNIHAQDAEYYHGPHFIFGSGSKFDLVNLSPHLMLAWIIIGRIIED</sequence>
<keyword evidence="2" id="KW-1185">Reference proteome</keyword>
<dbReference type="InParanoid" id="A0CX80"/>
<dbReference type="HOGENOM" id="CLU_2946618_0_0_1"/>
<dbReference type="RefSeq" id="XP_001442794.1">
    <property type="nucleotide sequence ID" value="XM_001442757.1"/>
</dbReference>
<reference evidence="1 2" key="1">
    <citation type="journal article" date="2006" name="Nature">
        <title>Global trends of whole-genome duplications revealed by the ciliate Paramecium tetraurelia.</title>
        <authorList>
            <consortium name="Genoscope"/>
            <person name="Aury J.-M."/>
            <person name="Jaillon O."/>
            <person name="Duret L."/>
            <person name="Noel B."/>
            <person name="Jubin C."/>
            <person name="Porcel B.M."/>
            <person name="Segurens B."/>
            <person name="Daubin V."/>
            <person name="Anthouard V."/>
            <person name="Aiach N."/>
            <person name="Arnaiz O."/>
            <person name="Billaut A."/>
            <person name="Beisson J."/>
            <person name="Blanc I."/>
            <person name="Bouhouche K."/>
            <person name="Camara F."/>
            <person name="Duharcourt S."/>
            <person name="Guigo R."/>
            <person name="Gogendeau D."/>
            <person name="Katinka M."/>
            <person name="Keller A.-M."/>
            <person name="Kissmehl R."/>
            <person name="Klotz C."/>
            <person name="Koll F."/>
            <person name="Le Moue A."/>
            <person name="Lepere C."/>
            <person name="Malinsky S."/>
            <person name="Nowacki M."/>
            <person name="Nowak J.K."/>
            <person name="Plattner H."/>
            <person name="Poulain J."/>
            <person name="Ruiz F."/>
            <person name="Serrano V."/>
            <person name="Zagulski M."/>
            <person name="Dessen P."/>
            <person name="Betermier M."/>
            <person name="Weissenbach J."/>
            <person name="Scarpelli C."/>
            <person name="Schachter V."/>
            <person name="Sperling L."/>
            <person name="Meyer E."/>
            <person name="Cohen J."/>
            <person name="Wincker P."/>
        </authorList>
    </citation>
    <scope>NUCLEOTIDE SEQUENCE [LARGE SCALE GENOMIC DNA]</scope>
    <source>
        <strain evidence="1 2">Stock d4-2</strain>
    </source>
</reference>
<protein>
    <submittedName>
        <fullName evidence="1">Uncharacterized protein</fullName>
    </submittedName>
</protein>
<name>A0CX80_PARTE</name>
<evidence type="ECO:0000313" key="2">
    <source>
        <dbReference type="Proteomes" id="UP000000600"/>
    </source>
</evidence>
<organism evidence="1 2">
    <name type="scientific">Paramecium tetraurelia</name>
    <dbReference type="NCBI Taxonomy" id="5888"/>
    <lineage>
        <taxon>Eukaryota</taxon>
        <taxon>Sar</taxon>
        <taxon>Alveolata</taxon>
        <taxon>Ciliophora</taxon>
        <taxon>Intramacronucleata</taxon>
        <taxon>Oligohymenophorea</taxon>
        <taxon>Peniculida</taxon>
        <taxon>Parameciidae</taxon>
        <taxon>Paramecium</taxon>
    </lineage>
</organism>
<accession>A0CX80</accession>
<dbReference type="Proteomes" id="UP000000600">
    <property type="component" value="Unassembled WGS sequence"/>
</dbReference>